<dbReference type="SUPFAM" id="SSF53448">
    <property type="entry name" value="Nucleotide-diphospho-sugar transferases"/>
    <property type="match status" value="1"/>
</dbReference>
<proteinExistence type="inferred from homology"/>
<organism evidence="2 3">
    <name type="scientific">Apiospora saccharicola</name>
    <dbReference type="NCBI Taxonomy" id="335842"/>
    <lineage>
        <taxon>Eukaryota</taxon>
        <taxon>Fungi</taxon>
        <taxon>Dikarya</taxon>
        <taxon>Ascomycota</taxon>
        <taxon>Pezizomycotina</taxon>
        <taxon>Sordariomycetes</taxon>
        <taxon>Xylariomycetidae</taxon>
        <taxon>Amphisphaeriales</taxon>
        <taxon>Apiosporaceae</taxon>
        <taxon>Apiospora</taxon>
    </lineage>
</organism>
<comment type="similarity">
    <text evidence="1">Belongs to the glycosyltransferase 32 family.</text>
</comment>
<dbReference type="Proteomes" id="UP001446871">
    <property type="component" value="Unassembled WGS sequence"/>
</dbReference>
<dbReference type="Gene3D" id="3.90.550.20">
    <property type="match status" value="1"/>
</dbReference>
<accession>A0ABR1TJV7</accession>
<keyword evidence="3" id="KW-1185">Reference proteome</keyword>
<dbReference type="PANTHER" id="PTHR31834:SF8">
    <property type="entry name" value="TRANSFERASE, PUTATIVE (AFU_ORTHOLOGUE AFUA_6G14040)-RELATED"/>
    <property type="match status" value="1"/>
</dbReference>
<sequence length="275" mass="31443">MLSRLETLVKPNGPGSNFPKKIWQSWKDDSGNPTDRTIGFPHRWRVVNPTYRYERITDDNIVAYVQQSFNSGISDAFANVTDPILRADFLRYLVMLKEGGVWSDIDVNPQQPIDTWIPDEYRDSVNVVIGIENDHQKQPIWPGVPYSVQLSQYVMMAKPGHLAFKKLVSEVTENLERLLRSKRPGDRITFADVMSTTGPFAFTNTFMDYFIYVTGKEHTGDELSNLQEPKLIGDVLVLPKFAFGWLGHEHVPERGDPRILVEHLFIGSWRDGHPG</sequence>
<dbReference type="Pfam" id="PF04488">
    <property type="entry name" value="Gly_transf_sug"/>
    <property type="match status" value="1"/>
</dbReference>
<dbReference type="InterPro" id="IPR039367">
    <property type="entry name" value="Och1-like"/>
</dbReference>
<protein>
    <recommendedName>
        <fullName evidence="4">Initiation-specific alpha-1,6-mannosyltransferase</fullName>
    </recommendedName>
</protein>
<evidence type="ECO:0000313" key="2">
    <source>
        <dbReference type="EMBL" id="KAK8046930.1"/>
    </source>
</evidence>
<comment type="caution">
    <text evidence="2">The sequence shown here is derived from an EMBL/GenBank/DDBJ whole genome shotgun (WGS) entry which is preliminary data.</text>
</comment>
<evidence type="ECO:0000313" key="3">
    <source>
        <dbReference type="Proteomes" id="UP001446871"/>
    </source>
</evidence>
<dbReference type="InterPro" id="IPR007577">
    <property type="entry name" value="GlycoTrfase_DXD_sugar-bd_CS"/>
</dbReference>
<dbReference type="InterPro" id="IPR029044">
    <property type="entry name" value="Nucleotide-diphossugar_trans"/>
</dbReference>
<evidence type="ECO:0000256" key="1">
    <source>
        <dbReference type="ARBA" id="ARBA00009003"/>
    </source>
</evidence>
<reference evidence="2 3" key="1">
    <citation type="submission" date="2023-01" db="EMBL/GenBank/DDBJ databases">
        <title>Analysis of 21 Apiospora genomes using comparative genomics revels a genus with tremendous synthesis potential of carbohydrate active enzymes and secondary metabolites.</title>
        <authorList>
            <person name="Sorensen T."/>
        </authorList>
    </citation>
    <scope>NUCLEOTIDE SEQUENCE [LARGE SCALE GENOMIC DNA]</scope>
    <source>
        <strain evidence="2 3">CBS 83171</strain>
    </source>
</reference>
<evidence type="ECO:0008006" key="4">
    <source>
        <dbReference type="Google" id="ProtNLM"/>
    </source>
</evidence>
<gene>
    <name evidence="2" type="ORF">PG996_014994</name>
</gene>
<dbReference type="PANTHER" id="PTHR31834">
    <property type="entry name" value="INITIATION-SPECIFIC ALPHA-1,6-MANNOSYLTRANSFERASE"/>
    <property type="match status" value="1"/>
</dbReference>
<name>A0ABR1TJV7_9PEZI</name>
<dbReference type="EMBL" id="JAQQWM010000009">
    <property type="protein sequence ID" value="KAK8046930.1"/>
    <property type="molecule type" value="Genomic_DNA"/>
</dbReference>